<reference evidence="2 3" key="1">
    <citation type="submission" date="2019-09" db="EMBL/GenBank/DDBJ databases">
        <title>Actinomadura physcomitrii sp. nov., a novel actinomycete isolated from moss [Physcomitrium sphaericum (Ludw) Fuernr].</title>
        <authorList>
            <person name="Zhuang X."/>
            <person name="Liu C."/>
        </authorList>
    </citation>
    <scope>NUCLEOTIDE SEQUENCE [LARGE SCALE GENOMIC DNA]</scope>
    <source>
        <strain evidence="2 3">HMC1</strain>
    </source>
</reference>
<proteinExistence type="predicted"/>
<dbReference type="OrthoDB" id="4475641at2"/>
<protein>
    <submittedName>
        <fullName evidence="2">TIGR04222 domain-containing membrane protein</fullName>
    </submittedName>
</protein>
<sequence>MPLAAAGDTWGIAGPVFLWGIFIPAALVLIVIVVLIRRTIAAGQETTRELHPYEAAYLTGGRTRVIGTALAALRAHGAIESAGGGQVRATETPIPDAAPVEVAVHEVIRESGEIRIRDIPDDLRVLNETASLKASLEREGLALGDGDKTAIRLASLLLWGLLAVGVARLVSGISNSRPVGFLIVAVILLTLVCLGFMVVGSKTRAGRAALKATRDRLGHLHPSANPAWATYGPSGAAFGVALFGTAALMSFDPAFAEEAQLRNYLAASGSSGGGGGDGGGGGGCGSGSSCGGGCGGGCGG</sequence>
<feature type="transmembrane region" description="Helical" evidence="1">
    <location>
        <begin position="179"/>
        <end position="199"/>
    </location>
</feature>
<dbReference type="EMBL" id="WBMT01000020">
    <property type="protein sequence ID" value="KAB2342959.1"/>
    <property type="molecule type" value="Genomic_DNA"/>
</dbReference>
<keyword evidence="1" id="KW-0812">Transmembrane</keyword>
<dbReference type="NCBIfam" id="TIGR04222">
    <property type="entry name" value="near_uncomplex"/>
    <property type="match status" value="1"/>
</dbReference>
<accession>A0A6H9YGG2</accession>
<dbReference type="Proteomes" id="UP000468735">
    <property type="component" value="Unassembled WGS sequence"/>
</dbReference>
<comment type="caution">
    <text evidence="2">The sequence shown here is derived from an EMBL/GenBank/DDBJ whole genome shotgun (WGS) entry which is preliminary data.</text>
</comment>
<feature type="transmembrane region" description="Helical" evidence="1">
    <location>
        <begin position="153"/>
        <end position="173"/>
    </location>
</feature>
<dbReference type="InterPro" id="IPR026467">
    <property type="entry name" value="Ser/Gly_Cys_C_dom"/>
</dbReference>
<dbReference type="RefSeq" id="WP_151566342.1">
    <property type="nucleotide sequence ID" value="NZ_WBMT01000020.1"/>
</dbReference>
<keyword evidence="1" id="KW-1133">Transmembrane helix</keyword>
<dbReference type="AlphaFoldDB" id="A0A6H9YGG2"/>
<name>A0A6H9YGG2_9ACTN</name>
<evidence type="ECO:0000313" key="3">
    <source>
        <dbReference type="Proteomes" id="UP000468735"/>
    </source>
</evidence>
<organism evidence="2 3">
    <name type="scientific">Actinomadura rudentiformis</name>
    <dbReference type="NCBI Taxonomy" id="359158"/>
    <lineage>
        <taxon>Bacteria</taxon>
        <taxon>Bacillati</taxon>
        <taxon>Actinomycetota</taxon>
        <taxon>Actinomycetes</taxon>
        <taxon>Streptosporangiales</taxon>
        <taxon>Thermomonosporaceae</taxon>
        <taxon>Actinomadura</taxon>
    </lineage>
</organism>
<evidence type="ECO:0000313" key="2">
    <source>
        <dbReference type="EMBL" id="KAB2342959.1"/>
    </source>
</evidence>
<feature type="transmembrane region" description="Helical" evidence="1">
    <location>
        <begin position="12"/>
        <end position="36"/>
    </location>
</feature>
<gene>
    <name evidence="2" type="ORF">F8566_35960</name>
</gene>
<keyword evidence="3" id="KW-1185">Reference proteome</keyword>
<keyword evidence="1" id="KW-0472">Membrane</keyword>
<evidence type="ECO:0000256" key="1">
    <source>
        <dbReference type="SAM" id="Phobius"/>
    </source>
</evidence>